<name>A0A2M6XB80_9BACT</name>
<evidence type="ECO:0008006" key="3">
    <source>
        <dbReference type="Google" id="ProtNLM"/>
    </source>
</evidence>
<dbReference type="EMBL" id="PEZK01000019">
    <property type="protein sequence ID" value="PIU02271.1"/>
    <property type="molecule type" value="Genomic_DNA"/>
</dbReference>
<evidence type="ECO:0000313" key="2">
    <source>
        <dbReference type="Proteomes" id="UP000231214"/>
    </source>
</evidence>
<accession>A0A2M6XB80</accession>
<proteinExistence type="predicted"/>
<sequence>MKRWLFAVALLAVWLAGCQPKVVEVTRIVEKACPRLFLLQVVQEGEIPLGAELAVVTQDGVTHSFLLDRGNFVVTFTTEITLIKNRGVARSNARAEGEVIKAANGDVTVHLAWWQLPNQSLPPSPTAAPATTVTPL</sequence>
<comment type="caution">
    <text evidence="1">The sequence shown here is derived from an EMBL/GenBank/DDBJ whole genome shotgun (WGS) entry which is preliminary data.</text>
</comment>
<organism evidence="1 2">
    <name type="scientific">Candidatus Shapirobacteria bacterium CG09_land_8_20_14_0_10_49_15</name>
    <dbReference type="NCBI Taxonomy" id="1974482"/>
    <lineage>
        <taxon>Bacteria</taxon>
        <taxon>Candidatus Shapironibacteriota</taxon>
    </lineage>
</organism>
<dbReference type="PROSITE" id="PS51257">
    <property type="entry name" value="PROKAR_LIPOPROTEIN"/>
    <property type="match status" value="1"/>
</dbReference>
<protein>
    <recommendedName>
        <fullName evidence="3">Lipoprotein</fullName>
    </recommendedName>
</protein>
<dbReference type="AlphaFoldDB" id="A0A2M6XB80"/>
<gene>
    <name evidence="1" type="ORF">COT66_01025</name>
</gene>
<evidence type="ECO:0000313" key="1">
    <source>
        <dbReference type="EMBL" id="PIU02271.1"/>
    </source>
</evidence>
<reference evidence="2" key="1">
    <citation type="submission" date="2017-09" db="EMBL/GenBank/DDBJ databases">
        <title>Depth-based differentiation of microbial function through sediment-hosted aquifers and enrichment of novel symbionts in the deep terrestrial subsurface.</title>
        <authorList>
            <person name="Probst A.J."/>
            <person name="Ladd B."/>
            <person name="Jarett J.K."/>
            <person name="Geller-Mcgrath D.E."/>
            <person name="Sieber C.M.K."/>
            <person name="Emerson J.B."/>
            <person name="Anantharaman K."/>
            <person name="Thomas B.C."/>
            <person name="Malmstrom R."/>
            <person name="Stieglmeier M."/>
            <person name="Klingl A."/>
            <person name="Woyke T."/>
            <person name="Ryan C.M."/>
            <person name="Banfield J.F."/>
        </authorList>
    </citation>
    <scope>NUCLEOTIDE SEQUENCE [LARGE SCALE GENOMIC DNA]</scope>
</reference>
<dbReference type="Proteomes" id="UP000231214">
    <property type="component" value="Unassembled WGS sequence"/>
</dbReference>